<dbReference type="EMBL" id="JBIGHX010000001">
    <property type="protein sequence ID" value="MFG6460753.1"/>
    <property type="molecule type" value="Genomic_DNA"/>
</dbReference>
<dbReference type="Proteomes" id="UP001606302">
    <property type="component" value="Unassembled WGS sequence"/>
</dbReference>
<dbReference type="RefSeq" id="WP_394509571.1">
    <property type="nucleotide sequence ID" value="NZ_JBIGHX010000001.1"/>
</dbReference>
<accession>A0ABW7GFM3</accession>
<evidence type="ECO:0008006" key="3">
    <source>
        <dbReference type="Google" id="ProtNLM"/>
    </source>
</evidence>
<sequence>MSSIPQAFARATHWQFTSGPAHLAIRADDVAPGELPPCAAEAAVVLDLAGELLDALAAAGLVVDAPWQWLDVDRVESPGVAQARWHGLAAEARLALPWPALRALPTAPDVPGLLWEPVPAECVLAQWSLGDDDLAALEPGGLLLLEAPAAQRLRARAEVAGADELPWQLVARWEQPLALETVLGWGAPAPFAPVACQLIHTAQPDVVRARGRLLPWGTGHAMRIDSV</sequence>
<organism evidence="1 2">
    <name type="scientific">Pelomonas lactea</name>
    <dbReference type="NCBI Taxonomy" id="3299030"/>
    <lineage>
        <taxon>Bacteria</taxon>
        <taxon>Pseudomonadati</taxon>
        <taxon>Pseudomonadota</taxon>
        <taxon>Betaproteobacteria</taxon>
        <taxon>Burkholderiales</taxon>
        <taxon>Sphaerotilaceae</taxon>
        <taxon>Roseateles</taxon>
    </lineage>
</organism>
<keyword evidence="2" id="KW-1185">Reference proteome</keyword>
<name>A0ABW7GFM3_9BURK</name>
<reference evidence="1 2" key="1">
    <citation type="submission" date="2024-08" db="EMBL/GenBank/DDBJ databases">
        <authorList>
            <person name="Lu H."/>
        </authorList>
    </citation>
    <scope>NUCLEOTIDE SEQUENCE [LARGE SCALE GENOMIC DNA]</scope>
    <source>
        <strain evidence="1 2">DXS20W</strain>
    </source>
</reference>
<gene>
    <name evidence="1" type="ORF">ACG04Q_04150</name>
</gene>
<comment type="caution">
    <text evidence="1">The sequence shown here is derived from an EMBL/GenBank/DDBJ whole genome shotgun (WGS) entry which is preliminary data.</text>
</comment>
<protein>
    <recommendedName>
        <fullName evidence="3">Type III secretion system protein</fullName>
    </recommendedName>
</protein>
<evidence type="ECO:0000313" key="2">
    <source>
        <dbReference type="Proteomes" id="UP001606302"/>
    </source>
</evidence>
<proteinExistence type="predicted"/>
<evidence type="ECO:0000313" key="1">
    <source>
        <dbReference type="EMBL" id="MFG6460753.1"/>
    </source>
</evidence>